<proteinExistence type="predicted"/>
<gene>
    <name evidence="2" type="ORF">JOC54_004245</name>
</gene>
<feature type="transmembrane region" description="Helical" evidence="1">
    <location>
        <begin position="12"/>
        <end position="35"/>
    </location>
</feature>
<dbReference type="RefSeq" id="WP_204468827.1">
    <property type="nucleotide sequence ID" value="NZ_JAFBCV010000019.1"/>
</dbReference>
<keyword evidence="1" id="KW-0472">Membrane</keyword>
<keyword evidence="1" id="KW-0812">Transmembrane</keyword>
<organism evidence="2 3">
    <name type="scientific">Shouchella xiaoxiensis</name>
    <dbReference type="NCBI Taxonomy" id="766895"/>
    <lineage>
        <taxon>Bacteria</taxon>
        <taxon>Bacillati</taxon>
        <taxon>Bacillota</taxon>
        <taxon>Bacilli</taxon>
        <taxon>Bacillales</taxon>
        <taxon>Bacillaceae</taxon>
        <taxon>Shouchella</taxon>
    </lineage>
</organism>
<feature type="transmembrane region" description="Helical" evidence="1">
    <location>
        <begin position="41"/>
        <end position="60"/>
    </location>
</feature>
<name>A0ABS2SZJ6_9BACI</name>
<evidence type="ECO:0000256" key="1">
    <source>
        <dbReference type="SAM" id="Phobius"/>
    </source>
</evidence>
<sequence>MNNVKFGKKKSRYTTILGAVITMPIIAVLTFLEVIPLDPMIGWIAIAAFIIGLILMLTKFRNTKLGMDKGDENNIS</sequence>
<keyword evidence="3" id="KW-1185">Reference proteome</keyword>
<evidence type="ECO:0000313" key="3">
    <source>
        <dbReference type="Proteomes" id="UP001179280"/>
    </source>
</evidence>
<accession>A0ABS2SZJ6</accession>
<dbReference type="Proteomes" id="UP001179280">
    <property type="component" value="Unassembled WGS sequence"/>
</dbReference>
<reference evidence="2" key="1">
    <citation type="submission" date="2021-01" db="EMBL/GenBank/DDBJ databases">
        <title>Genomic Encyclopedia of Type Strains, Phase IV (KMG-IV): sequencing the most valuable type-strain genomes for metagenomic binning, comparative biology and taxonomic classification.</title>
        <authorList>
            <person name="Goeker M."/>
        </authorList>
    </citation>
    <scope>NUCLEOTIDE SEQUENCE</scope>
    <source>
        <strain evidence="2">DSM 21943</strain>
    </source>
</reference>
<comment type="caution">
    <text evidence="2">The sequence shown here is derived from an EMBL/GenBank/DDBJ whole genome shotgun (WGS) entry which is preliminary data.</text>
</comment>
<evidence type="ECO:0000313" key="2">
    <source>
        <dbReference type="EMBL" id="MBM7840951.1"/>
    </source>
</evidence>
<dbReference type="EMBL" id="JAFBCV010000019">
    <property type="protein sequence ID" value="MBM7840951.1"/>
    <property type="molecule type" value="Genomic_DNA"/>
</dbReference>
<keyword evidence="1" id="KW-1133">Transmembrane helix</keyword>
<protein>
    <submittedName>
        <fullName evidence="2">Uncharacterized protein</fullName>
    </submittedName>
</protein>